<reference evidence="1" key="1">
    <citation type="submission" date="2013-08" db="EMBL/GenBank/DDBJ databases">
        <authorList>
            <person name="Mendez C."/>
            <person name="Richter M."/>
            <person name="Ferrer M."/>
            <person name="Sanchez J."/>
        </authorList>
    </citation>
    <scope>NUCLEOTIDE SEQUENCE</scope>
</reference>
<comment type="caution">
    <text evidence="1">The sequence shown here is derived from an EMBL/GenBank/DDBJ whole genome shotgun (WGS) entry which is preliminary data.</text>
</comment>
<dbReference type="EMBL" id="AUZZ01002102">
    <property type="protein sequence ID" value="EQD61702.1"/>
    <property type="molecule type" value="Genomic_DNA"/>
</dbReference>
<protein>
    <submittedName>
        <fullName evidence="1">Uncharacterized protein</fullName>
    </submittedName>
</protein>
<dbReference type="AlphaFoldDB" id="T1AW68"/>
<sequence length="46" mass="5028">MKDLELKEYILHLDGTGESGDEIVFMAKDGITGITLDARIMPSESS</sequence>
<organism evidence="1">
    <name type="scientific">mine drainage metagenome</name>
    <dbReference type="NCBI Taxonomy" id="410659"/>
    <lineage>
        <taxon>unclassified sequences</taxon>
        <taxon>metagenomes</taxon>
        <taxon>ecological metagenomes</taxon>
    </lineage>
</organism>
<evidence type="ECO:0000313" key="1">
    <source>
        <dbReference type="EMBL" id="EQD61702.1"/>
    </source>
</evidence>
<name>T1AW68_9ZZZZ</name>
<feature type="non-terminal residue" evidence="1">
    <location>
        <position position="46"/>
    </location>
</feature>
<reference evidence="1" key="2">
    <citation type="journal article" date="2014" name="ISME J.">
        <title>Microbial stratification in low pH oxic and suboxic macroscopic growths along an acid mine drainage.</title>
        <authorList>
            <person name="Mendez-Garcia C."/>
            <person name="Mesa V."/>
            <person name="Sprenger R.R."/>
            <person name="Richter M."/>
            <person name="Diez M.S."/>
            <person name="Solano J."/>
            <person name="Bargiela R."/>
            <person name="Golyshina O.V."/>
            <person name="Manteca A."/>
            <person name="Ramos J.L."/>
            <person name="Gallego J.R."/>
            <person name="Llorente I."/>
            <person name="Martins Dos Santos V.A."/>
            <person name="Jensen O.N."/>
            <person name="Pelaez A.I."/>
            <person name="Sanchez J."/>
            <person name="Ferrer M."/>
        </authorList>
    </citation>
    <scope>NUCLEOTIDE SEQUENCE</scope>
</reference>
<proteinExistence type="predicted"/>
<gene>
    <name evidence="1" type="ORF">B2A_03134</name>
</gene>
<accession>T1AW68</accession>